<name>A0A517NG77_9BACT</name>
<evidence type="ECO:0000313" key="2">
    <source>
        <dbReference type="EMBL" id="QDT06083.1"/>
    </source>
</evidence>
<evidence type="ECO:0000313" key="3">
    <source>
        <dbReference type="Proteomes" id="UP000318538"/>
    </source>
</evidence>
<gene>
    <name evidence="2" type="ORF">K227x_44900</name>
</gene>
<protein>
    <submittedName>
        <fullName evidence="2">Uncharacterized protein</fullName>
    </submittedName>
</protein>
<dbReference type="Proteomes" id="UP000318538">
    <property type="component" value="Chromosome"/>
</dbReference>
<accession>A0A517NG77</accession>
<organism evidence="2 3">
    <name type="scientific">Rubripirellula lacrimiformis</name>
    <dbReference type="NCBI Taxonomy" id="1930273"/>
    <lineage>
        <taxon>Bacteria</taxon>
        <taxon>Pseudomonadati</taxon>
        <taxon>Planctomycetota</taxon>
        <taxon>Planctomycetia</taxon>
        <taxon>Pirellulales</taxon>
        <taxon>Pirellulaceae</taxon>
        <taxon>Rubripirellula</taxon>
    </lineage>
</organism>
<proteinExistence type="predicted"/>
<reference evidence="2 3" key="1">
    <citation type="submission" date="2019-02" db="EMBL/GenBank/DDBJ databases">
        <title>Deep-cultivation of Planctomycetes and their phenomic and genomic characterization uncovers novel biology.</title>
        <authorList>
            <person name="Wiegand S."/>
            <person name="Jogler M."/>
            <person name="Boedeker C."/>
            <person name="Pinto D."/>
            <person name="Vollmers J."/>
            <person name="Rivas-Marin E."/>
            <person name="Kohn T."/>
            <person name="Peeters S.H."/>
            <person name="Heuer A."/>
            <person name="Rast P."/>
            <person name="Oberbeckmann S."/>
            <person name="Bunk B."/>
            <person name="Jeske O."/>
            <person name="Meyerdierks A."/>
            <person name="Storesund J.E."/>
            <person name="Kallscheuer N."/>
            <person name="Luecker S."/>
            <person name="Lage O.M."/>
            <person name="Pohl T."/>
            <person name="Merkel B.J."/>
            <person name="Hornburger P."/>
            <person name="Mueller R.-W."/>
            <person name="Bruemmer F."/>
            <person name="Labrenz M."/>
            <person name="Spormann A.M."/>
            <person name="Op den Camp H."/>
            <person name="Overmann J."/>
            <person name="Amann R."/>
            <person name="Jetten M.S.M."/>
            <person name="Mascher T."/>
            <person name="Medema M.H."/>
            <person name="Devos D.P."/>
            <person name="Kaster A.-K."/>
            <person name="Ovreas L."/>
            <person name="Rohde M."/>
            <person name="Galperin M.Y."/>
            <person name="Jogler C."/>
        </authorList>
    </citation>
    <scope>NUCLEOTIDE SEQUENCE [LARGE SCALE GENOMIC DNA]</scope>
    <source>
        <strain evidence="2 3">K22_7</strain>
    </source>
</reference>
<keyword evidence="3" id="KW-1185">Reference proteome</keyword>
<evidence type="ECO:0000256" key="1">
    <source>
        <dbReference type="SAM" id="MobiDB-lite"/>
    </source>
</evidence>
<dbReference type="AlphaFoldDB" id="A0A517NG77"/>
<feature type="region of interest" description="Disordered" evidence="1">
    <location>
        <begin position="185"/>
        <end position="207"/>
    </location>
</feature>
<dbReference type="EMBL" id="CP036525">
    <property type="protein sequence ID" value="QDT06083.1"/>
    <property type="molecule type" value="Genomic_DNA"/>
</dbReference>
<feature type="region of interest" description="Disordered" evidence="1">
    <location>
        <begin position="159"/>
        <end position="178"/>
    </location>
</feature>
<sequence length="500" mass="55033">MSRGTMIAAIRWRRSPTRPWIPSKRPYKLTDLAGSASNSPVPVGQLADRYGIELAPSLADWFESDQWQQTGRQEYHAAVTPGELLADAPEPIWPGLMNASLLPLISNRSGDWICGVVDENSQISRLVQWYHGGGDWILWGNGLPEAIAFDRLQSRLPGPRRRHAIPAEDPGAPPITVAPSQADRLATADPENAASKNTASKNTDLENTDPWIEWATQYLPPSVAEVLRSESTLDPGQLAGCLIDAHVAETAVRCELIQDALQLSVFSALPRSVVEKFSSDSDQISRWSLQHDSIPPDVRQAITEAFNCAGNTAADAPFEQDWDAAETQAVAVTQLTPDIAWGWDISGLAALRRGDRSVARDRFLRGIECSVFSDQSIRLQTHGTVRIAAKFSAAMLAESFPETVAESPYLQALCEPNLMRRSDRVSKHWWQLAETAFDEGDFAEAHRCYVAAGWDVGMRPITAFADLLDRIAESADRSKQTGRSALARVHRGCLQDRYGT</sequence>
<dbReference type="KEGG" id="rlc:K227x_44900"/>